<protein>
    <submittedName>
        <fullName evidence="1">Uncharacterized protein</fullName>
    </submittedName>
</protein>
<dbReference type="AlphaFoldDB" id="A0A7R8WAT3"/>
<evidence type="ECO:0000313" key="1">
    <source>
        <dbReference type="EMBL" id="CAD7228156.1"/>
    </source>
</evidence>
<dbReference type="EMBL" id="OB661408">
    <property type="protein sequence ID" value="CAD7228156.1"/>
    <property type="molecule type" value="Genomic_DNA"/>
</dbReference>
<name>A0A7R8WAT3_9CRUS</name>
<organism evidence="1">
    <name type="scientific">Cyprideis torosa</name>
    <dbReference type="NCBI Taxonomy" id="163714"/>
    <lineage>
        <taxon>Eukaryota</taxon>
        <taxon>Metazoa</taxon>
        <taxon>Ecdysozoa</taxon>
        <taxon>Arthropoda</taxon>
        <taxon>Crustacea</taxon>
        <taxon>Oligostraca</taxon>
        <taxon>Ostracoda</taxon>
        <taxon>Podocopa</taxon>
        <taxon>Podocopida</taxon>
        <taxon>Cytherocopina</taxon>
        <taxon>Cytheroidea</taxon>
        <taxon>Cytherideidae</taxon>
        <taxon>Cyprideis</taxon>
    </lineage>
</organism>
<sequence length="135" mass="14950">MDSPGRWHVPFTVLLAVLLDPCHSATFMGSSFHWDPSLTYSLQHPPSLTPVDIWGDYDDSLTNAIEDTSFEGYQKHSFHMKDAKGGVYVMIPDEAANLTDPSYRSKLEEVTRGAGHDESGILEKRSVAVEAVVLL</sequence>
<proteinExistence type="predicted"/>
<accession>A0A7R8WAT3</accession>
<gene>
    <name evidence="1" type="ORF">CTOB1V02_LOCUS6045</name>
</gene>
<reference evidence="1" key="1">
    <citation type="submission" date="2020-11" db="EMBL/GenBank/DDBJ databases">
        <authorList>
            <person name="Tran Van P."/>
        </authorList>
    </citation>
    <scope>NUCLEOTIDE SEQUENCE</scope>
</reference>